<keyword evidence="1 2" id="KW-0808">Transferase</keyword>
<dbReference type="Gene3D" id="1.10.1740.110">
    <property type="match status" value="1"/>
</dbReference>
<comment type="subcellular location">
    <subcellularLocation>
        <location evidence="2">Cytoplasm</location>
    </subcellularLocation>
</comment>
<keyword evidence="5" id="KW-1185">Reference proteome</keyword>
<feature type="active site" evidence="2">
    <location>
        <position position="343"/>
    </location>
</feature>
<evidence type="ECO:0000313" key="4">
    <source>
        <dbReference type="EMBL" id="MFC4618412.1"/>
    </source>
</evidence>
<comment type="caution">
    <text evidence="4">The sequence shown here is derived from an EMBL/GenBank/DDBJ whole genome shotgun (WGS) entry which is preliminary data.</text>
</comment>
<dbReference type="NCBIfam" id="TIGR01392">
    <property type="entry name" value="homoserO_Ac_trn"/>
    <property type="match status" value="1"/>
</dbReference>
<dbReference type="Pfam" id="PF00561">
    <property type="entry name" value="Abhydrolase_1"/>
    <property type="match status" value="1"/>
</dbReference>
<organism evidence="4 5">
    <name type="scientific">Camelliibacillus cellulosilyticus</name>
    <dbReference type="NCBI Taxonomy" id="2174486"/>
    <lineage>
        <taxon>Bacteria</taxon>
        <taxon>Bacillati</taxon>
        <taxon>Bacillota</taxon>
        <taxon>Bacilli</taxon>
        <taxon>Bacillales</taxon>
        <taxon>Sporolactobacillaceae</taxon>
        <taxon>Camelliibacillus</taxon>
    </lineage>
</organism>
<dbReference type="EMBL" id="JBHSFW010000001">
    <property type="protein sequence ID" value="MFC4618412.1"/>
    <property type="molecule type" value="Genomic_DNA"/>
</dbReference>
<proteinExistence type="inferred from homology"/>
<dbReference type="PANTHER" id="PTHR32268:SF11">
    <property type="entry name" value="HOMOSERINE O-ACETYLTRANSFERASE"/>
    <property type="match status" value="1"/>
</dbReference>
<name>A0ABV9GJE1_9BACL</name>
<dbReference type="InterPro" id="IPR008220">
    <property type="entry name" value="HAT_MetX-like"/>
</dbReference>
<dbReference type="HAMAP" id="MF_00296">
    <property type="entry name" value="MetX_acyltransf"/>
    <property type="match status" value="1"/>
</dbReference>
<accession>A0ABV9GJE1</accession>
<dbReference type="PANTHER" id="PTHR32268">
    <property type="entry name" value="HOMOSERINE O-ACETYLTRANSFERASE"/>
    <property type="match status" value="1"/>
</dbReference>
<comment type="function">
    <text evidence="2">Transfers an acetyl group from acetyl-CoA to L-homoserine, forming acetyl-L-homoserine.</text>
</comment>
<dbReference type="Gene3D" id="3.40.50.1820">
    <property type="entry name" value="alpha/beta hydrolase"/>
    <property type="match status" value="1"/>
</dbReference>
<feature type="active site" evidence="2">
    <location>
        <position position="310"/>
    </location>
</feature>
<dbReference type="InterPro" id="IPR000073">
    <property type="entry name" value="AB_hydrolase_1"/>
</dbReference>
<keyword evidence="2" id="KW-0028">Amino-acid biosynthesis</keyword>
<feature type="binding site" evidence="2">
    <location>
        <position position="344"/>
    </location>
    <ligand>
        <name>substrate</name>
    </ligand>
</feature>
<dbReference type="NCBIfam" id="NF001209">
    <property type="entry name" value="PRK00175.1"/>
    <property type="match status" value="1"/>
</dbReference>
<reference evidence="5" key="1">
    <citation type="journal article" date="2019" name="Int. J. Syst. Evol. Microbiol.">
        <title>The Global Catalogue of Microorganisms (GCM) 10K type strain sequencing project: providing services to taxonomists for standard genome sequencing and annotation.</title>
        <authorList>
            <consortium name="The Broad Institute Genomics Platform"/>
            <consortium name="The Broad Institute Genome Sequencing Center for Infectious Disease"/>
            <person name="Wu L."/>
            <person name="Ma J."/>
        </authorList>
    </citation>
    <scope>NUCLEOTIDE SEQUENCE [LARGE SCALE GENOMIC DNA]</scope>
    <source>
        <strain evidence="5">CGMCC 1.16306</strain>
    </source>
</reference>
<dbReference type="PIRSF" id="PIRSF000443">
    <property type="entry name" value="Homoser_Ac_trans"/>
    <property type="match status" value="1"/>
</dbReference>
<evidence type="ECO:0000256" key="1">
    <source>
        <dbReference type="ARBA" id="ARBA00022679"/>
    </source>
</evidence>
<dbReference type="GO" id="GO:0004414">
    <property type="term" value="F:homoserine O-acetyltransferase activity"/>
    <property type="evidence" value="ECO:0007669"/>
    <property type="project" value="UniProtKB-EC"/>
</dbReference>
<comment type="pathway">
    <text evidence="2">Amino-acid biosynthesis; L-methionine biosynthesis via de novo pathway; O-acetyl-L-homoserine from L-homoserine: step 1/1.</text>
</comment>
<comment type="similarity">
    <text evidence="2">Belongs to the AB hydrolase superfamily. MetX family.</text>
</comment>
<keyword evidence="2" id="KW-0963">Cytoplasm</keyword>
<dbReference type="SUPFAM" id="SSF53474">
    <property type="entry name" value="alpha/beta-Hydrolases"/>
    <property type="match status" value="1"/>
</dbReference>
<comment type="catalytic activity">
    <reaction evidence="2">
        <text>L-homoserine + acetyl-CoA = O-acetyl-L-homoserine + CoA</text>
        <dbReference type="Rhea" id="RHEA:13701"/>
        <dbReference type="ChEBI" id="CHEBI:57287"/>
        <dbReference type="ChEBI" id="CHEBI:57288"/>
        <dbReference type="ChEBI" id="CHEBI:57476"/>
        <dbReference type="ChEBI" id="CHEBI:57716"/>
        <dbReference type="EC" id="2.3.1.31"/>
    </reaction>
</comment>
<dbReference type="InterPro" id="IPR029058">
    <property type="entry name" value="AB_hydrolase_fold"/>
</dbReference>
<keyword evidence="2" id="KW-0486">Methionine biosynthesis</keyword>
<comment type="caution">
    <text evidence="2">Lacks conserved residue(s) required for the propagation of feature annotation.</text>
</comment>
<evidence type="ECO:0000256" key="2">
    <source>
        <dbReference type="HAMAP-Rule" id="MF_00296"/>
    </source>
</evidence>
<protein>
    <recommendedName>
        <fullName evidence="2">Homoserine O-acetyltransferase</fullName>
        <shortName evidence="2">HAT</shortName>
        <ecNumber evidence="2">2.3.1.31</ecNumber>
    </recommendedName>
    <alternativeName>
        <fullName evidence="2">Homoserine transacetylase</fullName>
        <shortName evidence="2">HTA</shortName>
    </alternativeName>
</protein>
<dbReference type="EC" id="2.3.1.31" evidence="2"/>
<feature type="binding site" evidence="2">
    <location>
        <position position="216"/>
    </location>
    <ligand>
        <name>substrate</name>
    </ligand>
</feature>
<sequence>MEVFAERSVPLPVYGNVEIGPLQLESGETLPDVTLRFEQVGDPEAPVILICHALTGHHRTVGTADEGWWTGFVGPGKPIDIDHFQVITFNVLGGCNGSTGPTSINPSTGRPYQGDFPFITIRDICKAQVMALDQMGIHRLAAVIGGSLGGMQALETALLYPDLPKKVIALAATPVFSDYAIAFNAIARKAIVDDPAWQKGYYPPESPPTAGLATARMIGMVTYRSARLFNQRFAHEEKSGWGKHHRETAYQVESYLDYQGRKLTDRFDANSYLYLLKAMDSHDIGRGRGGWRKAIQTLKPVLHAIGFSGDLLYPPSEIKEMVDIHRMVNTGSSFIERPTIFGHDGFLVEFEKWGGYIKEWLHGH</sequence>
<feature type="active site" description="Nucleophile" evidence="2">
    <location>
        <position position="147"/>
    </location>
</feature>
<feature type="domain" description="AB hydrolase-1" evidence="3">
    <location>
        <begin position="46"/>
        <end position="269"/>
    </location>
</feature>
<dbReference type="RefSeq" id="WP_376845401.1">
    <property type="nucleotide sequence ID" value="NZ_JBHSFW010000001.1"/>
</dbReference>
<evidence type="ECO:0000313" key="5">
    <source>
        <dbReference type="Proteomes" id="UP001596022"/>
    </source>
</evidence>
<keyword evidence="2 4" id="KW-0012">Acyltransferase</keyword>
<comment type="subunit">
    <text evidence="2">Homodimer.</text>
</comment>
<dbReference type="Proteomes" id="UP001596022">
    <property type="component" value="Unassembled WGS sequence"/>
</dbReference>
<evidence type="ECO:0000259" key="3">
    <source>
        <dbReference type="Pfam" id="PF00561"/>
    </source>
</evidence>
<gene>
    <name evidence="2" type="primary">metXA</name>
    <name evidence="4" type="ORF">ACFO4N_06660</name>
</gene>